<name>A0AAV4X2R5_CAEEX</name>
<feature type="compositionally biased region" description="Polar residues" evidence="1">
    <location>
        <begin position="55"/>
        <end position="88"/>
    </location>
</feature>
<evidence type="ECO:0000313" key="2">
    <source>
        <dbReference type="EMBL" id="GIY88069.1"/>
    </source>
</evidence>
<feature type="region of interest" description="Disordered" evidence="1">
    <location>
        <begin position="120"/>
        <end position="146"/>
    </location>
</feature>
<protein>
    <submittedName>
        <fullName evidence="2">Uncharacterized protein</fullName>
    </submittedName>
</protein>
<dbReference type="EMBL" id="BPLR01017018">
    <property type="protein sequence ID" value="GIY88069.1"/>
    <property type="molecule type" value="Genomic_DNA"/>
</dbReference>
<evidence type="ECO:0000256" key="1">
    <source>
        <dbReference type="SAM" id="MobiDB-lite"/>
    </source>
</evidence>
<dbReference type="Proteomes" id="UP001054945">
    <property type="component" value="Unassembled WGS sequence"/>
</dbReference>
<dbReference type="AlphaFoldDB" id="A0AAV4X2R5"/>
<feature type="region of interest" description="Disordered" evidence="1">
    <location>
        <begin position="47"/>
        <end position="95"/>
    </location>
</feature>
<sequence>MINLLAKVAAPNNGGILILASLIKFRGLSRLVSWHCCVTVVFKRDSSSKKLRQCSGKTIQPSTLPQDTLSADPTTNQKKNAPFSTGSLDDTPDKKKGCYKCVKNGGEKKFTTRIFRNRISPTSEAGKEPREEIFNCGINRNEGKEK</sequence>
<accession>A0AAV4X2R5</accession>
<keyword evidence="3" id="KW-1185">Reference proteome</keyword>
<reference evidence="2 3" key="1">
    <citation type="submission" date="2021-06" db="EMBL/GenBank/DDBJ databases">
        <title>Caerostris extrusa draft genome.</title>
        <authorList>
            <person name="Kono N."/>
            <person name="Arakawa K."/>
        </authorList>
    </citation>
    <scope>NUCLEOTIDE SEQUENCE [LARGE SCALE GENOMIC DNA]</scope>
</reference>
<gene>
    <name evidence="2" type="ORF">CEXT_779261</name>
</gene>
<proteinExistence type="predicted"/>
<evidence type="ECO:0000313" key="3">
    <source>
        <dbReference type="Proteomes" id="UP001054945"/>
    </source>
</evidence>
<comment type="caution">
    <text evidence="2">The sequence shown here is derived from an EMBL/GenBank/DDBJ whole genome shotgun (WGS) entry which is preliminary data.</text>
</comment>
<organism evidence="2 3">
    <name type="scientific">Caerostris extrusa</name>
    <name type="common">Bark spider</name>
    <name type="synonym">Caerostris bankana</name>
    <dbReference type="NCBI Taxonomy" id="172846"/>
    <lineage>
        <taxon>Eukaryota</taxon>
        <taxon>Metazoa</taxon>
        <taxon>Ecdysozoa</taxon>
        <taxon>Arthropoda</taxon>
        <taxon>Chelicerata</taxon>
        <taxon>Arachnida</taxon>
        <taxon>Araneae</taxon>
        <taxon>Araneomorphae</taxon>
        <taxon>Entelegynae</taxon>
        <taxon>Araneoidea</taxon>
        <taxon>Araneidae</taxon>
        <taxon>Caerostris</taxon>
    </lineage>
</organism>